<proteinExistence type="predicted"/>
<gene>
    <name evidence="7" type="ORF">ODALV1_LOCUS10004</name>
</gene>
<accession>A0ABP1QH99</accession>
<evidence type="ECO:0000256" key="3">
    <source>
        <dbReference type="ARBA" id="ARBA00022989"/>
    </source>
</evidence>
<dbReference type="Pfam" id="PF00520">
    <property type="entry name" value="Ion_trans"/>
    <property type="match status" value="1"/>
</dbReference>
<organism evidence="7 8">
    <name type="scientific">Orchesella dallaii</name>
    <dbReference type="NCBI Taxonomy" id="48710"/>
    <lineage>
        <taxon>Eukaryota</taxon>
        <taxon>Metazoa</taxon>
        <taxon>Ecdysozoa</taxon>
        <taxon>Arthropoda</taxon>
        <taxon>Hexapoda</taxon>
        <taxon>Collembola</taxon>
        <taxon>Entomobryomorpha</taxon>
        <taxon>Entomobryoidea</taxon>
        <taxon>Orchesellidae</taxon>
        <taxon>Orchesellinae</taxon>
        <taxon>Orchesella</taxon>
    </lineage>
</organism>
<evidence type="ECO:0000256" key="4">
    <source>
        <dbReference type="ARBA" id="ARBA00023136"/>
    </source>
</evidence>
<evidence type="ECO:0000256" key="1">
    <source>
        <dbReference type="ARBA" id="ARBA00004141"/>
    </source>
</evidence>
<dbReference type="SUPFAM" id="SSF81324">
    <property type="entry name" value="Voltage-gated potassium channels"/>
    <property type="match status" value="1"/>
</dbReference>
<evidence type="ECO:0000256" key="5">
    <source>
        <dbReference type="SAM" id="Phobius"/>
    </source>
</evidence>
<dbReference type="PANTHER" id="PTHR10037">
    <property type="entry name" value="VOLTAGE-GATED CATION CHANNEL CALCIUM AND SODIUM"/>
    <property type="match status" value="1"/>
</dbReference>
<dbReference type="InterPro" id="IPR043203">
    <property type="entry name" value="VGCC_Ca_Na"/>
</dbReference>
<evidence type="ECO:0000313" key="8">
    <source>
        <dbReference type="Proteomes" id="UP001642540"/>
    </source>
</evidence>
<protein>
    <recommendedName>
        <fullName evidence="6">Ion transport domain-containing protein</fullName>
    </recommendedName>
</protein>
<name>A0ABP1QH99_9HEXA</name>
<evidence type="ECO:0000313" key="7">
    <source>
        <dbReference type="EMBL" id="CAL8098631.1"/>
    </source>
</evidence>
<dbReference type="Proteomes" id="UP001642540">
    <property type="component" value="Unassembled WGS sequence"/>
</dbReference>
<comment type="subcellular location">
    <subcellularLocation>
        <location evidence="1">Membrane</location>
        <topology evidence="1">Multi-pass membrane protein</topology>
    </subcellularLocation>
</comment>
<dbReference type="InterPro" id="IPR005821">
    <property type="entry name" value="Ion_trans_dom"/>
</dbReference>
<keyword evidence="2 5" id="KW-0812">Transmembrane</keyword>
<feature type="transmembrane region" description="Helical" evidence="5">
    <location>
        <begin position="110"/>
        <end position="133"/>
    </location>
</feature>
<keyword evidence="4 5" id="KW-0472">Membrane</keyword>
<keyword evidence="3 5" id="KW-1133">Transmembrane helix</keyword>
<sequence>MILVAILDCTVLVQSHDEINASISDPSGAVYAFDFVVSVIAKALILGEFTVLRDSWGWIDFDLLLPYFVSTSGGYHFLSWFRALKIASLLPSLKSTVEAVRRTVRDMRDIIIGTLFTTWIFALVGHQLFIGVVSQKCVRDFPENGSEGFSRDMKWRAWVSNSTNWRYYQEESILC</sequence>
<evidence type="ECO:0000259" key="6">
    <source>
        <dbReference type="Pfam" id="PF00520"/>
    </source>
</evidence>
<reference evidence="7 8" key="1">
    <citation type="submission" date="2024-08" db="EMBL/GenBank/DDBJ databases">
        <authorList>
            <person name="Cucini C."/>
            <person name="Frati F."/>
        </authorList>
    </citation>
    <scope>NUCLEOTIDE SEQUENCE [LARGE SCALE GENOMIC DNA]</scope>
</reference>
<comment type="caution">
    <text evidence="7">The sequence shown here is derived from an EMBL/GenBank/DDBJ whole genome shotgun (WGS) entry which is preliminary data.</text>
</comment>
<dbReference type="Gene3D" id="1.10.287.70">
    <property type="match status" value="1"/>
</dbReference>
<dbReference type="EMBL" id="CAXLJM020000030">
    <property type="protein sequence ID" value="CAL8098631.1"/>
    <property type="molecule type" value="Genomic_DNA"/>
</dbReference>
<dbReference type="PANTHER" id="PTHR10037:SF288">
    <property type="entry name" value="SODIUM CHANNEL PROTEIN PARA"/>
    <property type="match status" value="1"/>
</dbReference>
<evidence type="ECO:0000256" key="2">
    <source>
        <dbReference type="ARBA" id="ARBA00022692"/>
    </source>
</evidence>
<keyword evidence="8" id="KW-1185">Reference proteome</keyword>
<feature type="domain" description="Ion transport" evidence="6">
    <location>
        <begin position="4"/>
        <end position="151"/>
    </location>
</feature>